<dbReference type="InterPro" id="IPR002110">
    <property type="entry name" value="Ankyrin_rpt"/>
</dbReference>
<dbReference type="PROSITE" id="PS50088">
    <property type="entry name" value="ANK_REPEAT"/>
    <property type="match status" value="1"/>
</dbReference>
<evidence type="ECO:0000256" key="1">
    <source>
        <dbReference type="ARBA" id="ARBA00022737"/>
    </source>
</evidence>
<dbReference type="PANTHER" id="PTHR24171">
    <property type="entry name" value="ANKYRIN REPEAT DOMAIN-CONTAINING PROTEIN 39-RELATED"/>
    <property type="match status" value="1"/>
</dbReference>
<protein>
    <submittedName>
        <fullName evidence="4">Uncharacterized protein</fullName>
    </submittedName>
</protein>
<dbReference type="InterPro" id="IPR036770">
    <property type="entry name" value="Ankyrin_rpt-contain_sf"/>
</dbReference>
<gene>
    <name evidence="4" type="ORF">BSTOLATCC_MIC61082</name>
</gene>
<comment type="caution">
    <text evidence="4">The sequence shown here is derived from an EMBL/GenBank/DDBJ whole genome shotgun (WGS) entry which is preliminary data.</text>
</comment>
<dbReference type="SMART" id="SM00248">
    <property type="entry name" value="ANK"/>
    <property type="match status" value="2"/>
</dbReference>
<proteinExistence type="predicted"/>
<dbReference type="PROSITE" id="PS50297">
    <property type="entry name" value="ANK_REP_REGION"/>
    <property type="match status" value="1"/>
</dbReference>
<dbReference type="Gene3D" id="1.25.40.20">
    <property type="entry name" value="Ankyrin repeat-containing domain"/>
    <property type="match status" value="1"/>
</dbReference>
<reference evidence="4" key="1">
    <citation type="submission" date="2021-09" db="EMBL/GenBank/DDBJ databases">
        <authorList>
            <consortium name="AG Swart"/>
            <person name="Singh M."/>
            <person name="Singh A."/>
            <person name="Seah K."/>
            <person name="Emmerich C."/>
        </authorList>
    </citation>
    <scope>NUCLEOTIDE SEQUENCE</scope>
    <source>
        <strain evidence="4">ATCC30299</strain>
    </source>
</reference>
<dbReference type="EMBL" id="CAJZBQ010000058">
    <property type="protein sequence ID" value="CAG9334466.1"/>
    <property type="molecule type" value="Genomic_DNA"/>
</dbReference>
<keyword evidence="2 3" id="KW-0040">ANK repeat</keyword>
<evidence type="ECO:0000256" key="3">
    <source>
        <dbReference type="PROSITE-ProRule" id="PRU00023"/>
    </source>
</evidence>
<dbReference type="Pfam" id="PF12796">
    <property type="entry name" value="Ank_2"/>
    <property type="match status" value="1"/>
</dbReference>
<keyword evidence="1" id="KW-0677">Repeat</keyword>
<keyword evidence="5" id="KW-1185">Reference proteome</keyword>
<accession>A0AAU9K929</accession>
<feature type="repeat" description="ANK" evidence="3">
    <location>
        <begin position="80"/>
        <end position="112"/>
    </location>
</feature>
<organism evidence="4 5">
    <name type="scientific">Blepharisma stoltei</name>
    <dbReference type="NCBI Taxonomy" id="1481888"/>
    <lineage>
        <taxon>Eukaryota</taxon>
        <taxon>Sar</taxon>
        <taxon>Alveolata</taxon>
        <taxon>Ciliophora</taxon>
        <taxon>Postciliodesmatophora</taxon>
        <taxon>Heterotrichea</taxon>
        <taxon>Heterotrichida</taxon>
        <taxon>Blepharismidae</taxon>
        <taxon>Blepharisma</taxon>
    </lineage>
</organism>
<dbReference type="AlphaFoldDB" id="A0AAU9K929"/>
<evidence type="ECO:0000313" key="5">
    <source>
        <dbReference type="Proteomes" id="UP001162131"/>
    </source>
</evidence>
<name>A0AAU9K929_9CILI</name>
<dbReference type="SUPFAM" id="SSF48403">
    <property type="entry name" value="Ankyrin repeat"/>
    <property type="match status" value="1"/>
</dbReference>
<evidence type="ECO:0000313" key="4">
    <source>
        <dbReference type="EMBL" id="CAG9334466.1"/>
    </source>
</evidence>
<evidence type="ECO:0000256" key="2">
    <source>
        <dbReference type="ARBA" id="ARBA00023043"/>
    </source>
</evidence>
<sequence>MGCSFALLSKKDPKVGYIALEIEKGTPKVLEMLKSLKDWPNYKMRQTSWSFLHLACWYGHDWLANEMISNGADPLALDCNNETPLHLAAYRGHLKVISVLLKAGSDQNAENLYGKTPYQLAKENGFDKDYDLLENLDITRDDAWCEIRKSKELCNVDTMLWKNSQINNLVSI</sequence>
<dbReference type="Proteomes" id="UP001162131">
    <property type="component" value="Unassembled WGS sequence"/>
</dbReference>